<name>A0A6J7PFR2_9ZZZZ</name>
<organism evidence="2">
    <name type="scientific">freshwater metagenome</name>
    <dbReference type="NCBI Taxonomy" id="449393"/>
    <lineage>
        <taxon>unclassified sequences</taxon>
        <taxon>metagenomes</taxon>
        <taxon>ecological metagenomes</taxon>
    </lineage>
</organism>
<sequence>MSVIRSVEYGTSAVYAAVALSNAGASIPELSLSANRSRSAGIDRCTVTVYVFWVIPLPAVTTIVIVFVPTLSATGVEVAPDTTVVPFTVTVAPGAAVGCTVTVAVVFVTTAA</sequence>
<evidence type="ECO:0000256" key="1">
    <source>
        <dbReference type="SAM" id="Phobius"/>
    </source>
</evidence>
<accession>A0A6J7PFR2</accession>
<gene>
    <name evidence="2" type="ORF">UFOPK4061_00487</name>
</gene>
<feature type="transmembrane region" description="Helical" evidence="1">
    <location>
        <begin position="84"/>
        <end position="108"/>
    </location>
</feature>
<proteinExistence type="predicted"/>
<protein>
    <submittedName>
        <fullName evidence="2">Unannotated protein</fullName>
    </submittedName>
</protein>
<dbReference type="AlphaFoldDB" id="A0A6J7PFR2"/>
<reference evidence="2" key="1">
    <citation type="submission" date="2020-05" db="EMBL/GenBank/DDBJ databases">
        <authorList>
            <person name="Chiriac C."/>
            <person name="Salcher M."/>
            <person name="Ghai R."/>
            <person name="Kavagutti S V."/>
        </authorList>
    </citation>
    <scope>NUCLEOTIDE SEQUENCE</scope>
</reference>
<dbReference type="EMBL" id="CAFBPD010000068">
    <property type="protein sequence ID" value="CAB5003881.1"/>
    <property type="molecule type" value="Genomic_DNA"/>
</dbReference>
<keyword evidence="1" id="KW-0472">Membrane</keyword>
<keyword evidence="1" id="KW-1133">Transmembrane helix</keyword>
<evidence type="ECO:0000313" key="2">
    <source>
        <dbReference type="EMBL" id="CAB5003881.1"/>
    </source>
</evidence>
<feature type="transmembrane region" description="Helical" evidence="1">
    <location>
        <begin position="47"/>
        <end position="72"/>
    </location>
</feature>
<keyword evidence="1" id="KW-0812">Transmembrane</keyword>